<dbReference type="WBParaSite" id="DME_0000375301-mRNA-1">
    <property type="protein sequence ID" value="DME_0000375301-mRNA-1"/>
    <property type="gene ID" value="DME_0000375301"/>
</dbReference>
<sequence length="160" mass="18076">MQDQVTNAMESAREAAATVGERVSDFFQGNPFATPCGRKVEMATDASILATENWGLNMEICDFINNTPEGGRDAIRAIRKRLHTQMSKNNAIVMYTLTVLETCVKNCDITFHELVCQKDFINELVKLIGPKFDAPQIIQERVLSLIQVRFYKNFNINLTV</sequence>
<keyword evidence="4" id="KW-1185">Reference proteome</keyword>
<dbReference type="GO" id="GO:0035091">
    <property type="term" value="F:phosphatidylinositol binding"/>
    <property type="evidence" value="ECO:0007669"/>
    <property type="project" value="InterPro"/>
</dbReference>
<reference evidence="5" key="1">
    <citation type="submission" date="2017-02" db="UniProtKB">
        <authorList>
            <consortium name="WormBaseParasite"/>
        </authorList>
    </citation>
    <scope>IDENTIFICATION</scope>
</reference>
<evidence type="ECO:0000313" key="3">
    <source>
        <dbReference type="Proteomes" id="UP000038040"/>
    </source>
</evidence>
<dbReference type="Pfam" id="PF00790">
    <property type="entry name" value="VHS"/>
    <property type="match status" value="1"/>
</dbReference>
<name>A0A0N4U9I3_DRAME</name>
<dbReference type="AlphaFoldDB" id="A0A0N4U9I3"/>
<organism evidence="3 5">
    <name type="scientific">Dracunculus medinensis</name>
    <name type="common">Guinea worm</name>
    <dbReference type="NCBI Taxonomy" id="318479"/>
    <lineage>
        <taxon>Eukaryota</taxon>
        <taxon>Metazoa</taxon>
        <taxon>Ecdysozoa</taxon>
        <taxon>Nematoda</taxon>
        <taxon>Chromadorea</taxon>
        <taxon>Rhabditida</taxon>
        <taxon>Spirurina</taxon>
        <taxon>Dracunculoidea</taxon>
        <taxon>Dracunculidae</taxon>
        <taxon>Dracunculus</taxon>
    </lineage>
</organism>
<evidence type="ECO:0000313" key="4">
    <source>
        <dbReference type="Proteomes" id="UP000274756"/>
    </source>
</evidence>
<dbReference type="Proteomes" id="UP000038040">
    <property type="component" value="Unplaced"/>
</dbReference>
<dbReference type="SUPFAM" id="SSF48464">
    <property type="entry name" value="ENTH/VHS domain"/>
    <property type="match status" value="1"/>
</dbReference>
<dbReference type="GO" id="GO:0030276">
    <property type="term" value="F:clathrin binding"/>
    <property type="evidence" value="ECO:0007669"/>
    <property type="project" value="TreeGrafter"/>
</dbReference>
<accession>A0A0N4U9I3</accession>
<dbReference type="OrthoDB" id="2018246at2759"/>
<dbReference type="Proteomes" id="UP000274756">
    <property type="component" value="Unassembled WGS sequence"/>
</dbReference>
<gene>
    <name evidence="2" type="ORF">DME_LOCUS7758</name>
</gene>
<dbReference type="GO" id="GO:0043130">
    <property type="term" value="F:ubiquitin binding"/>
    <property type="evidence" value="ECO:0007669"/>
    <property type="project" value="InterPro"/>
</dbReference>
<dbReference type="GO" id="GO:0005768">
    <property type="term" value="C:endosome"/>
    <property type="evidence" value="ECO:0007669"/>
    <property type="project" value="TreeGrafter"/>
</dbReference>
<evidence type="ECO:0000313" key="5">
    <source>
        <dbReference type="WBParaSite" id="DME_0000375301-mRNA-1"/>
    </source>
</evidence>
<evidence type="ECO:0000259" key="1">
    <source>
        <dbReference type="PROSITE" id="PS50179"/>
    </source>
</evidence>
<dbReference type="InterPro" id="IPR002014">
    <property type="entry name" value="VHS_dom"/>
</dbReference>
<dbReference type="SMART" id="SM00288">
    <property type="entry name" value="VHS"/>
    <property type="match status" value="1"/>
</dbReference>
<dbReference type="EMBL" id="UYYG01001162">
    <property type="protein sequence ID" value="VDN57785.1"/>
    <property type="molecule type" value="Genomic_DNA"/>
</dbReference>
<evidence type="ECO:0000313" key="2">
    <source>
        <dbReference type="EMBL" id="VDN57785.1"/>
    </source>
</evidence>
<dbReference type="InterPro" id="IPR008942">
    <property type="entry name" value="ENTH_VHS"/>
</dbReference>
<feature type="domain" description="VHS" evidence="1">
    <location>
        <begin position="44"/>
        <end position="147"/>
    </location>
</feature>
<dbReference type="PROSITE" id="PS50179">
    <property type="entry name" value="VHS"/>
    <property type="match status" value="1"/>
</dbReference>
<dbReference type="Gene3D" id="1.25.40.90">
    <property type="match status" value="1"/>
</dbReference>
<dbReference type="GO" id="GO:0016020">
    <property type="term" value="C:membrane"/>
    <property type="evidence" value="ECO:0007669"/>
    <property type="project" value="TreeGrafter"/>
</dbReference>
<dbReference type="STRING" id="318479.A0A0N4U9I3"/>
<protein>
    <submittedName>
        <fullName evidence="5">VHS domain-containing protein</fullName>
    </submittedName>
</protein>
<dbReference type="GO" id="GO:0007165">
    <property type="term" value="P:signal transduction"/>
    <property type="evidence" value="ECO:0007669"/>
    <property type="project" value="TreeGrafter"/>
</dbReference>
<dbReference type="PANTHER" id="PTHR13856:SF137">
    <property type="entry name" value="GH05942P"/>
    <property type="match status" value="1"/>
</dbReference>
<reference evidence="2 4" key="2">
    <citation type="submission" date="2018-11" db="EMBL/GenBank/DDBJ databases">
        <authorList>
            <consortium name="Pathogen Informatics"/>
        </authorList>
    </citation>
    <scope>NUCLEOTIDE SEQUENCE [LARGE SCALE GENOMIC DNA]</scope>
</reference>
<proteinExistence type="predicted"/>
<dbReference type="PANTHER" id="PTHR13856">
    <property type="entry name" value="VHS DOMAIN CONTAINING PROTEIN FAMILY"/>
    <property type="match status" value="1"/>
</dbReference>